<evidence type="ECO:0000313" key="18">
    <source>
        <dbReference type="EMBL" id="GBO98708.1"/>
    </source>
</evidence>
<comment type="subcellular location">
    <subcellularLocation>
        <location evidence="2">Chromosome</location>
    </subcellularLocation>
    <subcellularLocation>
        <location evidence="1">Nucleus</location>
    </subcellularLocation>
</comment>
<keyword evidence="5" id="KW-0645">Protease</keyword>
<sequence length="598" mass="67953">MNLGDPDLELIDPTPNVHALFIQFDTRFFWGKLASRAIVRWSKRMYSCAGICTGVARGRRRGRPAPDYTHLEVTPEFIRPQILIHKNAQRNKTFYEGRGGLCIVALSEPLLKLRPRKDLIETLLHEMIHAFLFIVGGDRDREGHGPIFQSHMHRINNIAGLNISVYHSFHDEVRLYQTHWWRCNGPCQHRSPYFGIIRRSANRAPGPQDFWWKQHLRTCGGTFVKIKEPVKKDSKKGKPSTSHSDITKFFKNSTNVKTLNDTSHMKNTPLKNNTIKKSINNVKTFSDLRNKTSSIKINGEGAAVVSKKNINNNVNNTQAPSSSGLNKNTDKRHSENNGNVSQFVRNIWANKQFSPNKINSSDISNKRNNTDTLDISPPPFKIKKIDGPSNSILKHKKPFNDDLATSLLKDIYGKDFTLYHKKDKQSNKIGVTHSDDPELVSCPLCNIRVKYSDVNSHVDECLNSTEIEKLQTEEIEPIQKIESETSVSKVIDLTCVEIDKKCPCCDKIVPESMEDHLESCLSFCNNDDTEPQNAVSDTNDKSEQDFINSFFEDNDSFATELDESGIFNDTGTKFPCPCCLQMVEETDMNRHLDACLLK</sequence>
<evidence type="ECO:0000256" key="16">
    <source>
        <dbReference type="SAM" id="MobiDB-lite"/>
    </source>
</evidence>
<evidence type="ECO:0000256" key="10">
    <source>
        <dbReference type="ARBA" id="ARBA00022833"/>
    </source>
</evidence>
<evidence type="ECO:0000256" key="5">
    <source>
        <dbReference type="ARBA" id="ARBA00022670"/>
    </source>
</evidence>
<evidence type="ECO:0000256" key="15">
    <source>
        <dbReference type="PROSITE-ProRule" id="PRU01256"/>
    </source>
</evidence>
<dbReference type="PROSITE" id="PS51908">
    <property type="entry name" value="ZF_UBZ4"/>
    <property type="match status" value="2"/>
</dbReference>
<keyword evidence="9" id="KW-0378">Hydrolase</keyword>
<dbReference type="STRING" id="151549.A0A4C1S8Y5"/>
<evidence type="ECO:0000256" key="7">
    <source>
        <dbReference type="ARBA" id="ARBA00022763"/>
    </source>
</evidence>
<evidence type="ECO:0000313" key="19">
    <source>
        <dbReference type="Proteomes" id="UP000299102"/>
    </source>
</evidence>
<keyword evidence="19" id="KW-1185">Reference proteome</keyword>
<keyword evidence="8 15" id="KW-0863">Zinc-finger</keyword>
<organism evidence="18 19">
    <name type="scientific">Eumeta variegata</name>
    <name type="common">Bagworm moth</name>
    <name type="synonym">Eumeta japonica</name>
    <dbReference type="NCBI Taxonomy" id="151549"/>
    <lineage>
        <taxon>Eukaryota</taxon>
        <taxon>Metazoa</taxon>
        <taxon>Ecdysozoa</taxon>
        <taxon>Arthropoda</taxon>
        <taxon>Hexapoda</taxon>
        <taxon>Insecta</taxon>
        <taxon>Pterygota</taxon>
        <taxon>Neoptera</taxon>
        <taxon>Endopterygota</taxon>
        <taxon>Lepidoptera</taxon>
        <taxon>Glossata</taxon>
        <taxon>Ditrysia</taxon>
        <taxon>Tineoidea</taxon>
        <taxon>Psychidae</taxon>
        <taxon>Oiketicinae</taxon>
        <taxon>Eumeta</taxon>
    </lineage>
</organism>
<comment type="similarity">
    <text evidence="3">Belongs to the Spartan family.</text>
</comment>
<evidence type="ECO:0000256" key="13">
    <source>
        <dbReference type="ARBA" id="ARBA00023242"/>
    </source>
</evidence>
<evidence type="ECO:0000256" key="12">
    <source>
        <dbReference type="ARBA" id="ARBA00023204"/>
    </source>
</evidence>
<dbReference type="PANTHER" id="PTHR21220:SF0">
    <property type="entry name" value="DNA-DEPENDENT METALLOPROTEASE SPRTN"/>
    <property type="match status" value="1"/>
</dbReference>
<dbReference type="Pfam" id="PF22934">
    <property type="entry name" value="SPRTN_ZBD"/>
    <property type="match status" value="1"/>
</dbReference>
<evidence type="ECO:0000256" key="6">
    <source>
        <dbReference type="ARBA" id="ARBA00022723"/>
    </source>
</evidence>
<keyword evidence="10" id="KW-0862">Zinc</keyword>
<feature type="region of interest" description="Disordered" evidence="16">
    <location>
        <begin position="358"/>
        <end position="381"/>
    </location>
</feature>
<feature type="compositionally biased region" description="Polar residues" evidence="16">
    <location>
        <begin position="317"/>
        <end position="327"/>
    </location>
</feature>
<dbReference type="Pfam" id="PF10263">
    <property type="entry name" value="SprT-like"/>
    <property type="match status" value="1"/>
</dbReference>
<dbReference type="InterPro" id="IPR006640">
    <property type="entry name" value="SprT-like_domain"/>
</dbReference>
<dbReference type="GO" id="GO:0004222">
    <property type="term" value="F:metalloendopeptidase activity"/>
    <property type="evidence" value="ECO:0007669"/>
    <property type="project" value="InterPro"/>
</dbReference>
<evidence type="ECO:0000256" key="11">
    <source>
        <dbReference type="ARBA" id="ARBA00023049"/>
    </source>
</evidence>
<keyword evidence="11" id="KW-0482">Metalloprotease</keyword>
<evidence type="ECO:0000256" key="2">
    <source>
        <dbReference type="ARBA" id="ARBA00004286"/>
    </source>
</evidence>
<dbReference type="SMART" id="SM00731">
    <property type="entry name" value="SprT"/>
    <property type="match status" value="1"/>
</dbReference>
<dbReference type="GO" id="GO:0031593">
    <property type="term" value="F:polyubiquitin modification-dependent protein binding"/>
    <property type="evidence" value="ECO:0007669"/>
    <property type="project" value="TreeGrafter"/>
</dbReference>
<name>A0A4C1S8Y5_EUMVA</name>
<feature type="domain" description="UBZ4-type" evidence="17">
    <location>
        <begin position="439"/>
        <end position="466"/>
    </location>
</feature>
<proteinExistence type="inferred from homology"/>
<evidence type="ECO:0000259" key="17">
    <source>
        <dbReference type="PROSITE" id="PS51908"/>
    </source>
</evidence>
<dbReference type="InterPro" id="IPR044245">
    <property type="entry name" value="Spartan"/>
</dbReference>
<evidence type="ECO:0000256" key="3">
    <source>
        <dbReference type="ARBA" id="ARBA00010724"/>
    </source>
</evidence>
<gene>
    <name evidence="18" type="primary">Sprtn</name>
    <name evidence="18" type="ORF">EVAR_216_1</name>
</gene>
<dbReference type="GO" id="GO:0005634">
    <property type="term" value="C:nucleus"/>
    <property type="evidence" value="ECO:0007669"/>
    <property type="project" value="UniProtKB-SubCell"/>
</dbReference>
<comment type="caution">
    <text evidence="18">The sequence shown here is derived from an EMBL/GenBank/DDBJ whole genome shotgun (WGS) entry which is preliminary data.</text>
</comment>
<keyword evidence="7 15" id="KW-0227">DNA damage</keyword>
<reference evidence="18 19" key="1">
    <citation type="journal article" date="2019" name="Commun. Biol.">
        <title>The bagworm genome reveals a unique fibroin gene that provides high tensile strength.</title>
        <authorList>
            <person name="Kono N."/>
            <person name="Nakamura H."/>
            <person name="Ohtoshi R."/>
            <person name="Tomita M."/>
            <person name="Numata K."/>
            <person name="Arakawa K."/>
        </authorList>
    </citation>
    <scope>NUCLEOTIDE SEQUENCE [LARGE SCALE GENOMIC DNA]</scope>
</reference>
<dbReference type="GO" id="GO:0003697">
    <property type="term" value="F:single-stranded DNA binding"/>
    <property type="evidence" value="ECO:0007669"/>
    <property type="project" value="InterPro"/>
</dbReference>
<keyword evidence="6" id="KW-0479">Metal-binding</keyword>
<evidence type="ECO:0000256" key="1">
    <source>
        <dbReference type="ARBA" id="ARBA00004123"/>
    </source>
</evidence>
<dbReference type="Proteomes" id="UP000299102">
    <property type="component" value="Unassembled WGS sequence"/>
</dbReference>
<dbReference type="GO" id="GO:0006281">
    <property type="term" value="P:DNA repair"/>
    <property type="evidence" value="ECO:0007669"/>
    <property type="project" value="UniProtKB-KW"/>
</dbReference>
<evidence type="ECO:0000256" key="8">
    <source>
        <dbReference type="ARBA" id="ARBA00022771"/>
    </source>
</evidence>
<dbReference type="EMBL" id="BGZK01000001">
    <property type="protein sequence ID" value="GBO98708.1"/>
    <property type="molecule type" value="Genomic_DNA"/>
</dbReference>
<dbReference type="AlphaFoldDB" id="A0A4C1S8Y5"/>
<keyword evidence="4" id="KW-0158">Chromosome</keyword>
<feature type="region of interest" description="Disordered" evidence="16">
    <location>
        <begin position="309"/>
        <end position="337"/>
    </location>
</feature>
<accession>A0A4C1S8Y5</accession>
<dbReference type="OrthoDB" id="5236983at2759"/>
<dbReference type="Gene3D" id="3.30.160.60">
    <property type="entry name" value="Classic Zinc Finger"/>
    <property type="match status" value="2"/>
</dbReference>
<dbReference type="InterPro" id="IPR006642">
    <property type="entry name" value="Rad18_UBZ4"/>
</dbReference>
<keyword evidence="13" id="KW-0539">Nucleus</keyword>
<dbReference type="GO" id="GO:0005694">
    <property type="term" value="C:chromosome"/>
    <property type="evidence" value="ECO:0007669"/>
    <property type="project" value="UniProtKB-SubCell"/>
</dbReference>
<dbReference type="PANTHER" id="PTHR21220">
    <property type="entry name" value="DNA-DEPENDENT METALLOPROTEASE SPRTN"/>
    <property type="match status" value="1"/>
</dbReference>
<dbReference type="SMART" id="SM00734">
    <property type="entry name" value="ZnF_Rad18"/>
    <property type="match status" value="2"/>
</dbReference>
<evidence type="ECO:0000256" key="9">
    <source>
        <dbReference type="ARBA" id="ARBA00022801"/>
    </source>
</evidence>
<keyword evidence="12 15" id="KW-0234">DNA repair</keyword>
<evidence type="ECO:0000256" key="4">
    <source>
        <dbReference type="ARBA" id="ARBA00022454"/>
    </source>
</evidence>
<dbReference type="InterPro" id="IPR055220">
    <property type="entry name" value="SPRTN_ZBD"/>
</dbReference>
<evidence type="ECO:0000256" key="14">
    <source>
        <dbReference type="ARBA" id="ARBA00030396"/>
    </source>
</evidence>
<dbReference type="GO" id="GO:0008270">
    <property type="term" value="F:zinc ion binding"/>
    <property type="evidence" value="ECO:0007669"/>
    <property type="project" value="UniProtKB-KW"/>
</dbReference>
<dbReference type="GO" id="GO:0006508">
    <property type="term" value="P:proteolysis"/>
    <property type="evidence" value="ECO:0007669"/>
    <property type="project" value="UniProtKB-KW"/>
</dbReference>
<protein>
    <recommendedName>
        <fullName evidence="14">Protein with SprT-like domain at the N terminus</fullName>
    </recommendedName>
</protein>
<feature type="domain" description="UBZ4-type" evidence="17">
    <location>
        <begin position="573"/>
        <end position="598"/>
    </location>
</feature>